<dbReference type="InterPro" id="IPR036390">
    <property type="entry name" value="WH_DNA-bd_sf"/>
</dbReference>
<evidence type="ECO:0000259" key="1">
    <source>
        <dbReference type="Pfam" id="PF00126"/>
    </source>
</evidence>
<dbReference type="PANTHER" id="PTHR30432">
    <property type="entry name" value="TRANSCRIPTIONAL REGULATOR MODE"/>
    <property type="match status" value="1"/>
</dbReference>
<reference evidence="3" key="1">
    <citation type="journal article" date="2020" name="MBio">
        <title>Horizontal gene transfer to a defensive symbiont with a reduced genome amongst a multipartite beetle microbiome.</title>
        <authorList>
            <person name="Waterworth S.C."/>
            <person name="Florez L.V."/>
            <person name="Rees E.R."/>
            <person name="Hertweck C."/>
            <person name="Kaltenpoth M."/>
            <person name="Kwan J.C."/>
        </authorList>
    </citation>
    <scope>NUCLEOTIDE SEQUENCE [LARGE SCALE GENOMIC DNA]</scope>
</reference>
<dbReference type="PANTHER" id="PTHR30432:SF1">
    <property type="entry name" value="DNA-BINDING TRANSCRIPTIONAL DUAL REGULATOR MODE"/>
    <property type="match status" value="1"/>
</dbReference>
<dbReference type="InterPro" id="IPR051815">
    <property type="entry name" value="Molybdate_resp_trans_reg"/>
</dbReference>
<dbReference type="Proteomes" id="UP000461670">
    <property type="component" value="Unassembled WGS sequence"/>
</dbReference>
<evidence type="ECO:0000313" key="2">
    <source>
        <dbReference type="EMBL" id="KAF1023807.1"/>
    </source>
</evidence>
<feature type="domain" description="HTH lysR-type" evidence="1">
    <location>
        <begin position="25"/>
        <end position="85"/>
    </location>
</feature>
<dbReference type="GO" id="GO:0003700">
    <property type="term" value="F:DNA-binding transcription factor activity"/>
    <property type="evidence" value="ECO:0007669"/>
    <property type="project" value="InterPro"/>
</dbReference>
<comment type="caution">
    <text evidence="2">The sequence shown here is derived from an EMBL/GenBank/DDBJ whole genome shotgun (WGS) entry which is preliminary data.</text>
</comment>
<evidence type="ECO:0000313" key="3">
    <source>
        <dbReference type="Proteomes" id="UP000461670"/>
    </source>
</evidence>
<dbReference type="Gene3D" id="1.10.10.10">
    <property type="entry name" value="Winged helix-like DNA-binding domain superfamily/Winged helix DNA-binding domain"/>
    <property type="match status" value="1"/>
</dbReference>
<gene>
    <name evidence="2" type="primary">mopA</name>
    <name evidence="2" type="ORF">GAK30_00173</name>
</gene>
<organism evidence="2 3">
    <name type="scientific">Paracidovorax wautersii</name>
    <dbReference type="NCBI Taxonomy" id="1177982"/>
    <lineage>
        <taxon>Bacteria</taxon>
        <taxon>Pseudomonadati</taxon>
        <taxon>Pseudomonadota</taxon>
        <taxon>Betaproteobacteria</taxon>
        <taxon>Burkholderiales</taxon>
        <taxon>Comamonadaceae</taxon>
        <taxon>Paracidovorax</taxon>
    </lineage>
</organism>
<dbReference type="InterPro" id="IPR036388">
    <property type="entry name" value="WH-like_DNA-bd_sf"/>
</dbReference>
<dbReference type="Pfam" id="PF00126">
    <property type="entry name" value="HTH_1"/>
    <property type="match status" value="1"/>
</dbReference>
<dbReference type="AlphaFoldDB" id="A0A7V8FS32"/>
<dbReference type="EMBL" id="WNDQ01000002">
    <property type="protein sequence ID" value="KAF1023807.1"/>
    <property type="molecule type" value="Genomic_DNA"/>
</dbReference>
<accession>A0A7V8FS32</accession>
<dbReference type="SUPFAM" id="SSF46785">
    <property type="entry name" value="Winged helix' DNA-binding domain"/>
    <property type="match status" value="1"/>
</dbReference>
<protein>
    <submittedName>
        <fullName evidence="2">Molybdenum-pterin-binding protein MopA</fullName>
    </submittedName>
</protein>
<proteinExistence type="predicted"/>
<dbReference type="InterPro" id="IPR000847">
    <property type="entry name" value="LysR_HTH_N"/>
</dbReference>
<name>A0A7V8FS32_9BURK</name>
<sequence>MPSPVQFRLRILHDDLIAIGPGKVALLEAVAETGSISAAARQFGMSYRRAWLLIDEMNKALVEPVVATATGGAHGGGARLTDTGRKVITHYRAVESTARIAAADDLAALTRLLARRPTSPDAPD</sequence>